<keyword evidence="13" id="KW-1185">Reference proteome</keyword>
<evidence type="ECO:0000256" key="5">
    <source>
        <dbReference type="ARBA" id="ARBA00022723"/>
    </source>
</evidence>
<keyword evidence="7 9" id="KW-0408">Iron</keyword>
<dbReference type="GO" id="GO:0016705">
    <property type="term" value="F:oxidoreductase activity, acting on paired donors, with incorporation or reduction of molecular oxygen"/>
    <property type="evidence" value="ECO:0007669"/>
    <property type="project" value="InterPro"/>
</dbReference>
<dbReference type="GO" id="GO:0020037">
    <property type="term" value="F:heme binding"/>
    <property type="evidence" value="ECO:0007669"/>
    <property type="project" value="InterPro"/>
</dbReference>
<dbReference type="InterPro" id="IPR036396">
    <property type="entry name" value="Cyt_P450_sf"/>
</dbReference>
<dbReference type="PANTHER" id="PTHR46300:SF7">
    <property type="entry name" value="P450, PUTATIVE (EUROFUNG)-RELATED"/>
    <property type="match status" value="1"/>
</dbReference>
<accession>A0AAV5ACZ6</accession>
<keyword evidence="5 9" id="KW-0479">Metal-binding</keyword>
<gene>
    <name evidence="12" type="ORF">Clacol_005290</name>
</gene>
<reference evidence="12" key="1">
    <citation type="submission" date="2021-10" db="EMBL/GenBank/DDBJ databases">
        <title>De novo Genome Assembly of Clathrus columnatus (Basidiomycota, Fungi) Using Illumina and Nanopore Sequence Data.</title>
        <authorList>
            <person name="Ogiso-Tanaka E."/>
            <person name="Itagaki H."/>
            <person name="Hosoya T."/>
            <person name="Hosaka K."/>
        </authorList>
    </citation>
    <scope>NUCLEOTIDE SEQUENCE</scope>
    <source>
        <strain evidence="12">MO-923</strain>
    </source>
</reference>
<dbReference type="GO" id="GO:0005506">
    <property type="term" value="F:iron ion binding"/>
    <property type="evidence" value="ECO:0007669"/>
    <property type="project" value="InterPro"/>
</dbReference>
<comment type="caution">
    <text evidence="12">The sequence shown here is derived from an EMBL/GenBank/DDBJ whole genome shotgun (WGS) entry which is preliminary data.</text>
</comment>
<evidence type="ECO:0000256" key="7">
    <source>
        <dbReference type="ARBA" id="ARBA00023004"/>
    </source>
</evidence>
<dbReference type="PANTHER" id="PTHR46300">
    <property type="entry name" value="P450, PUTATIVE (EUROFUNG)-RELATED-RELATED"/>
    <property type="match status" value="1"/>
</dbReference>
<keyword evidence="6 10" id="KW-0560">Oxidoreductase</keyword>
<dbReference type="GO" id="GO:0004497">
    <property type="term" value="F:monooxygenase activity"/>
    <property type="evidence" value="ECO:0007669"/>
    <property type="project" value="UniProtKB-KW"/>
</dbReference>
<dbReference type="EMBL" id="BPWL01000006">
    <property type="protein sequence ID" value="GJJ11059.1"/>
    <property type="molecule type" value="Genomic_DNA"/>
</dbReference>
<dbReference type="InterPro" id="IPR002401">
    <property type="entry name" value="Cyt_P450_E_grp-I"/>
</dbReference>
<evidence type="ECO:0000313" key="13">
    <source>
        <dbReference type="Proteomes" id="UP001050691"/>
    </source>
</evidence>
<keyword evidence="11" id="KW-0812">Transmembrane</keyword>
<evidence type="ECO:0000256" key="10">
    <source>
        <dbReference type="RuleBase" id="RU000461"/>
    </source>
</evidence>
<evidence type="ECO:0000256" key="4">
    <source>
        <dbReference type="ARBA" id="ARBA00022617"/>
    </source>
</evidence>
<feature type="binding site" description="axial binding residue" evidence="9">
    <location>
        <position position="437"/>
    </location>
    <ligand>
        <name>heme</name>
        <dbReference type="ChEBI" id="CHEBI:30413"/>
    </ligand>
    <ligandPart>
        <name>Fe</name>
        <dbReference type="ChEBI" id="CHEBI:18248"/>
    </ligandPart>
</feature>
<dbReference type="Proteomes" id="UP001050691">
    <property type="component" value="Unassembled WGS sequence"/>
</dbReference>
<keyword evidence="11" id="KW-1133">Transmembrane helix</keyword>
<dbReference type="Pfam" id="PF00067">
    <property type="entry name" value="p450"/>
    <property type="match status" value="1"/>
</dbReference>
<evidence type="ECO:0000256" key="1">
    <source>
        <dbReference type="ARBA" id="ARBA00001971"/>
    </source>
</evidence>
<protein>
    <recommendedName>
        <fullName evidence="14">Cytochrome P450</fullName>
    </recommendedName>
</protein>
<dbReference type="CDD" id="cd11065">
    <property type="entry name" value="CYP64-like"/>
    <property type="match status" value="1"/>
</dbReference>
<dbReference type="SUPFAM" id="SSF48264">
    <property type="entry name" value="Cytochrome P450"/>
    <property type="match status" value="1"/>
</dbReference>
<keyword evidence="8 10" id="KW-0503">Monooxygenase</keyword>
<sequence length="496" mass="56328">MSLSTVVFTGFAGVVLYFVSRWWNSRIPRGLKRPPGPPGHFLIGNLLDIPKSKEWLTFDRWANQYGDLFYLSMPGASMLFINSYELAKELFDKRGSVYSDRYQSTVVNDLLKFDWTLISAQHGGKWRRDRAYFHQLFNQNVAEKYHDVQIKYTKALLKRLYQTPEDYRTHLRYILGASILEVTYGIQATSEKDPLLVLSETTLERVIEAGIPGTYLVDIFPALKHIPSWFPGAKFKTELEQLGKQVLEMQDRPIEIAKNSLKKGDARPSAVSALIEQFENDSSRPDDYEDIIKHVTGVAYLAGIDTTNGLLLHFFYTILLHPGVQKRAQEELDEVVGPDALPSFKDLGKLKYTRAVFEELLRWNAVTPSGLPHVLNVDDVVNGYFIPKGTIVFGNTWTLLRSKSVYGPDADQFNPDRFLDGRMPYPDFAFGYGRRACPGQYFGENAVFIAIVNILHLFNILPFESENGPELPAENDFESGLALSANAVKTLEELEF</sequence>
<dbReference type="InterPro" id="IPR001128">
    <property type="entry name" value="Cyt_P450"/>
</dbReference>
<evidence type="ECO:0000256" key="6">
    <source>
        <dbReference type="ARBA" id="ARBA00023002"/>
    </source>
</evidence>
<keyword evidence="11" id="KW-0472">Membrane</keyword>
<comment type="cofactor">
    <cofactor evidence="1 9">
        <name>heme</name>
        <dbReference type="ChEBI" id="CHEBI:30413"/>
    </cofactor>
</comment>
<evidence type="ECO:0000256" key="9">
    <source>
        <dbReference type="PIRSR" id="PIRSR602401-1"/>
    </source>
</evidence>
<evidence type="ECO:0000256" key="8">
    <source>
        <dbReference type="ARBA" id="ARBA00023033"/>
    </source>
</evidence>
<proteinExistence type="inferred from homology"/>
<dbReference type="AlphaFoldDB" id="A0AAV5ACZ6"/>
<dbReference type="Gene3D" id="1.10.630.10">
    <property type="entry name" value="Cytochrome P450"/>
    <property type="match status" value="1"/>
</dbReference>
<evidence type="ECO:0000256" key="2">
    <source>
        <dbReference type="ARBA" id="ARBA00005179"/>
    </source>
</evidence>
<feature type="transmembrane region" description="Helical" evidence="11">
    <location>
        <begin position="6"/>
        <end position="23"/>
    </location>
</feature>
<evidence type="ECO:0008006" key="14">
    <source>
        <dbReference type="Google" id="ProtNLM"/>
    </source>
</evidence>
<dbReference type="InterPro" id="IPR050364">
    <property type="entry name" value="Cytochrome_P450_fung"/>
</dbReference>
<name>A0AAV5ACZ6_9AGAM</name>
<dbReference type="PRINTS" id="PR00463">
    <property type="entry name" value="EP450I"/>
</dbReference>
<evidence type="ECO:0000256" key="3">
    <source>
        <dbReference type="ARBA" id="ARBA00010617"/>
    </source>
</evidence>
<keyword evidence="4 9" id="KW-0349">Heme</keyword>
<dbReference type="PROSITE" id="PS00086">
    <property type="entry name" value="CYTOCHROME_P450"/>
    <property type="match status" value="1"/>
</dbReference>
<comment type="similarity">
    <text evidence="3 10">Belongs to the cytochrome P450 family.</text>
</comment>
<organism evidence="12 13">
    <name type="scientific">Clathrus columnatus</name>
    <dbReference type="NCBI Taxonomy" id="1419009"/>
    <lineage>
        <taxon>Eukaryota</taxon>
        <taxon>Fungi</taxon>
        <taxon>Dikarya</taxon>
        <taxon>Basidiomycota</taxon>
        <taxon>Agaricomycotina</taxon>
        <taxon>Agaricomycetes</taxon>
        <taxon>Phallomycetidae</taxon>
        <taxon>Phallales</taxon>
        <taxon>Clathraceae</taxon>
        <taxon>Clathrus</taxon>
    </lineage>
</organism>
<evidence type="ECO:0000313" key="12">
    <source>
        <dbReference type="EMBL" id="GJJ11059.1"/>
    </source>
</evidence>
<evidence type="ECO:0000256" key="11">
    <source>
        <dbReference type="SAM" id="Phobius"/>
    </source>
</evidence>
<dbReference type="InterPro" id="IPR017972">
    <property type="entry name" value="Cyt_P450_CS"/>
</dbReference>
<comment type="pathway">
    <text evidence="2">Secondary metabolite biosynthesis.</text>
</comment>